<dbReference type="Gene3D" id="3.30.450.20">
    <property type="entry name" value="PAS domain"/>
    <property type="match status" value="1"/>
</dbReference>
<feature type="domain" description="GGDEF" evidence="5">
    <location>
        <begin position="169"/>
        <end position="301"/>
    </location>
</feature>
<accession>A0A4R6PN62</accession>
<evidence type="ECO:0000256" key="1">
    <source>
        <dbReference type="ARBA" id="ARBA00001946"/>
    </source>
</evidence>
<dbReference type="OrthoDB" id="5800589at2"/>
<dbReference type="AlphaFoldDB" id="A0A4R6PN62"/>
<dbReference type="PROSITE" id="PS50112">
    <property type="entry name" value="PAS"/>
    <property type="match status" value="1"/>
</dbReference>
<name>A0A4R6PN62_9GAMM</name>
<dbReference type="CDD" id="cd00130">
    <property type="entry name" value="PAS"/>
    <property type="match status" value="1"/>
</dbReference>
<dbReference type="InterPro" id="IPR000014">
    <property type="entry name" value="PAS"/>
</dbReference>
<dbReference type="SUPFAM" id="SSF55785">
    <property type="entry name" value="PYP-like sensor domain (PAS domain)"/>
    <property type="match status" value="1"/>
</dbReference>
<dbReference type="EMBL" id="SNXI01000005">
    <property type="protein sequence ID" value="TDP38279.1"/>
    <property type="molecule type" value="Genomic_DNA"/>
</dbReference>
<reference evidence="6 7" key="1">
    <citation type="submission" date="2019-03" db="EMBL/GenBank/DDBJ databases">
        <title>Freshwater and sediment microbial communities from various areas in North America, analyzing microbe dynamics in response to fracking.</title>
        <authorList>
            <person name="Lamendella R."/>
        </authorList>
    </citation>
    <scope>NUCLEOTIDE SEQUENCE [LARGE SCALE GENOMIC DNA]</scope>
    <source>
        <strain evidence="6 7">18_TX</strain>
    </source>
</reference>
<dbReference type="Pfam" id="PF13426">
    <property type="entry name" value="PAS_9"/>
    <property type="match status" value="1"/>
</dbReference>
<dbReference type="InterPro" id="IPR043128">
    <property type="entry name" value="Rev_trsase/Diguanyl_cyclase"/>
</dbReference>
<evidence type="ECO:0000259" key="5">
    <source>
        <dbReference type="PROSITE" id="PS50887"/>
    </source>
</evidence>
<organism evidence="6 7">
    <name type="scientific">Idiomarina aquatica</name>
    <dbReference type="NCBI Taxonomy" id="1327752"/>
    <lineage>
        <taxon>Bacteria</taxon>
        <taxon>Pseudomonadati</taxon>
        <taxon>Pseudomonadota</taxon>
        <taxon>Gammaproteobacteria</taxon>
        <taxon>Alteromonadales</taxon>
        <taxon>Idiomarinaceae</taxon>
        <taxon>Idiomarina</taxon>
    </lineage>
</organism>
<evidence type="ECO:0000256" key="2">
    <source>
        <dbReference type="ARBA" id="ARBA00012528"/>
    </source>
</evidence>
<dbReference type="PANTHER" id="PTHR45138:SF9">
    <property type="entry name" value="DIGUANYLATE CYCLASE DGCM-RELATED"/>
    <property type="match status" value="1"/>
</dbReference>
<dbReference type="RefSeq" id="WP_133539322.1">
    <property type="nucleotide sequence ID" value="NZ_SNXI01000005.1"/>
</dbReference>
<dbReference type="NCBIfam" id="TIGR00229">
    <property type="entry name" value="sensory_box"/>
    <property type="match status" value="1"/>
</dbReference>
<dbReference type="EC" id="2.7.7.65" evidence="2"/>
<dbReference type="CDD" id="cd01949">
    <property type="entry name" value="GGDEF"/>
    <property type="match status" value="1"/>
</dbReference>
<dbReference type="Proteomes" id="UP000295531">
    <property type="component" value="Unassembled WGS sequence"/>
</dbReference>
<dbReference type="PANTHER" id="PTHR45138">
    <property type="entry name" value="REGULATORY COMPONENTS OF SENSORY TRANSDUCTION SYSTEM"/>
    <property type="match status" value="1"/>
</dbReference>
<evidence type="ECO:0000256" key="3">
    <source>
        <dbReference type="ARBA" id="ARBA00034247"/>
    </source>
</evidence>
<dbReference type="SMART" id="SM00091">
    <property type="entry name" value="PAS"/>
    <property type="match status" value="2"/>
</dbReference>
<proteinExistence type="predicted"/>
<dbReference type="InterPro" id="IPR000160">
    <property type="entry name" value="GGDEF_dom"/>
</dbReference>
<comment type="caution">
    <text evidence="6">The sequence shown here is derived from an EMBL/GenBank/DDBJ whole genome shotgun (WGS) entry which is preliminary data.</text>
</comment>
<dbReference type="NCBIfam" id="TIGR00254">
    <property type="entry name" value="GGDEF"/>
    <property type="match status" value="1"/>
</dbReference>
<evidence type="ECO:0000259" key="4">
    <source>
        <dbReference type="PROSITE" id="PS50112"/>
    </source>
</evidence>
<dbReference type="Gene3D" id="3.30.70.270">
    <property type="match status" value="1"/>
</dbReference>
<dbReference type="Pfam" id="PF00990">
    <property type="entry name" value="GGDEF"/>
    <property type="match status" value="1"/>
</dbReference>
<dbReference type="SMART" id="SM00267">
    <property type="entry name" value="GGDEF"/>
    <property type="match status" value="1"/>
</dbReference>
<gene>
    <name evidence="6" type="ORF">DEU29_105131</name>
</gene>
<dbReference type="FunFam" id="3.30.70.270:FF:000001">
    <property type="entry name" value="Diguanylate cyclase domain protein"/>
    <property type="match status" value="1"/>
</dbReference>
<protein>
    <recommendedName>
        <fullName evidence="2">diguanylate cyclase</fullName>
        <ecNumber evidence="2">2.7.7.65</ecNumber>
    </recommendedName>
</protein>
<dbReference type="GO" id="GO:0052621">
    <property type="term" value="F:diguanylate cyclase activity"/>
    <property type="evidence" value="ECO:0007669"/>
    <property type="project" value="UniProtKB-EC"/>
</dbReference>
<dbReference type="InterPro" id="IPR050469">
    <property type="entry name" value="Diguanylate_Cyclase"/>
</dbReference>
<sequence length="303" mass="33618">MEIEKTFREFLEIIPDGALVIDQAGTIVAANMAAATMFDYSSSGLIDLPLDQLIPVEFRQAHAGHLKHFFEHPGKRSMGNGLRFPAVKRSGVTFYVDIMLNQMDVDGALYGVAIVRDYTLQQQAEEKIRRELEFEKRQALTDHLTGVMNRRAFVAQLNEELQQLAEHGTPFAVGFIDLDDFKEVNDKFGHQYGDEVLQAIGKMITSCSRHSDHVARIGGDEFATIHPMISAENAQQMMERLRTQLVSGIASEHLPVTLSIGLCQCDQLSQGHTVESIIDMADKAMYQAKSAGKNAVVLAKPAN</sequence>
<dbReference type="InterPro" id="IPR035965">
    <property type="entry name" value="PAS-like_dom_sf"/>
</dbReference>
<dbReference type="PROSITE" id="PS50887">
    <property type="entry name" value="GGDEF"/>
    <property type="match status" value="1"/>
</dbReference>
<evidence type="ECO:0000313" key="7">
    <source>
        <dbReference type="Proteomes" id="UP000295531"/>
    </source>
</evidence>
<evidence type="ECO:0000313" key="6">
    <source>
        <dbReference type="EMBL" id="TDP38279.1"/>
    </source>
</evidence>
<feature type="domain" description="PAS" evidence="4">
    <location>
        <begin position="3"/>
        <end position="47"/>
    </location>
</feature>
<dbReference type="InterPro" id="IPR029787">
    <property type="entry name" value="Nucleotide_cyclase"/>
</dbReference>
<dbReference type="SUPFAM" id="SSF55073">
    <property type="entry name" value="Nucleotide cyclase"/>
    <property type="match status" value="1"/>
</dbReference>
<keyword evidence="7" id="KW-1185">Reference proteome</keyword>
<comment type="cofactor">
    <cofactor evidence="1">
        <name>Mg(2+)</name>
        <dbReference type="ChEBI" id="CHEBI:18420"/>
    </cofactor>
</comment>
<comment type="catalytic activity">
    <reaction evidence="3">
        <text>2 GTP = 3',3'-c-di-GMP + 2 diphosphate</text>
        <dbReference type="Rhea" id="RHEA:24898"/>
        <dbReference type="ChEBI" id="CHEBI:33019"/>
        <dbReference type="ChEBI" id="CHEBI:37565"/>
        <dbReference type="ChEBI" id="CHEBI:58805"/>
        <dbReference type="EC" id="2.7.7.65"/>
    </reaction>
</comment>